<gene>
    <name evidence="1" type="ORF">SAMN05421553_2254</name>
</gene>
<sequence>MEVLSFKLCRVDLEVKVVVGVESLQDMSEAGRSVEATEAER</sequence>
<dbReference type="Proteomes" id="UP000242849">
    <property type="component" value="Unassembled WGS sequence"/>
</dbReference>
<proteinExistence type="predicted"/>
<evidence type="ECO:0000313" key="1">
    <source>
        <dbReference type="EMBL" id="SED21861.1"/>
    </source>
</evidence>
<evidence type="ECO:0000313" key="2">
    <source>
        <dbReference type="Proteomes" id="UP000242849"/>
    </source>
</evidence>
<protein>
    <submittedName>
        <fullName evidence="1">Uncharacterized protein</fullName>
    </submittedName>
</protein>
<keyword evidence="2" id="KW-1185">Reference proteome</keyword>
<accession>A0A1H4YXV4</accession>
<dbReference type="EMBL" id="FNSC01000001">
    <property type="protein sequence ID" value="SED21861.1"/>
    <property type="molecule type" value="Genomic_DNA"/>
</dbReference>
<dbReference type="AlphaFoldDB" id="A0A1H4YXV4"/>
<organism evidence="1 2">
    <name type="scientific">Pseudomonas anguilliseptica</name>
    <dbReference type="NCBI Taxonomy" id="53406"/>
    <lineage>
        <taxon>Bacteria</taxon>
        <taxon>Pseudomonadati</taxon>
        <taxon>Pseudomonadota</taxon>
        <taxon>Gammaproteobacteria</taxon>
        <taxon>Pseudomonadales</taxon>
        <taxon>Pseudomonadaceae</taxon>
        <taxon>Pseudomonas</taxon>
    </lineage>
</organism>
<reference evidence="2" key="1">
    <citation type="submission" date="2016-10" db="EMBL/GenBank/DDBJ databases">
        <authorList>
            <person name="Varghese N."/>
            <person name="Submissions S."/>
        </authorList>
    </citation>
    <scope>NUCLEOTIDE SEQUENCE [LARGE SCALE GENOMIC DNA]</scope>
    <source>
        <strain evidence="2">DSM 12111</strain>
    </source>
</reference>
<name>A0A1H4YXV4_PSEAG</name>